<dbReference type="RefSeq" id="WP_236616748.1">
    <property type="nucleotide sequence ID" value="NZ_JPGW01000010.1"/>
</dbReference>
<sequence>MSRVFWYNEINIYWVGSGILRDNLKNLINRAIVKYTFPIIFTDEQGQVTPINKSNLTTVGKDEYCFKGNDNDISKIIYNGIVEFAENEFKIDYDNLDREQTKVIKTKLKYNKNDCPQTKLQYGFYGEVLLDLFLRNYFHTDVLIARGYFYSPLEKSEPKGFDAFHIIDNKDGLELWFGEAKFHQSFTSGINSVLSKINYSISDDYLDNHMFAIINEKDNISHSHPIFEGIIKRWENNPDLILIDELQNNNIELVYPVFIAYQKQQTYDYEKSIASSVDKINRELGKYSLNLAIKIKVSIFVMLLPVDDSNKLKEEVIEWIETKEPLI</sequence>
<reference evidence="2 3" key="1">
    <citation type="submission" date="2014-05" db="EMBL/GenBank/DDBJ databases">
        <authorList>
            <person name="Daugherty S.C."/>
            <person name="Tallon L.J."/>
            <person name="Sadzewicz L."/>
            <person name="Kilian M."/>
            <person name="Tettelin H."/>
        </authorList>
    </citation>
    <scope>NUCLEOTIDE SEQUENCE [LARGE SCALE GENOMIC DNA]</scope>
    <source>
        <strain evidence="2 3">SK271</strain>
    </source>
</reference>
<proteinExistence type="predicted"/>
<dbReference type="Proteomes" id="UP000028067">
    <property type="component" value="Unassembled WGS sequence"/>
</dbReference>
<accession>A0A081SD98</accession>
<gene>
    <name evidence="2" type="ORF">SK271_0233</name>
</gene>
<name>A0A081SD98_STRMT</name>
<dbReference type="EMBL" id="JPGW01000010">
    <property type="protein sequence ID" value="KER08901.1"/>
    <property type="molecule type" value="Genomic_DNA"/>
</dbReference>
<feature type="domain" description="Anti-bacteriophage protein A/HamA C-terminal" evidence="1">
    <location>
        <begin position="56"/>
        <end position="319"/>
    </location>
</feature>
<dbReference type="PATRIC" id="fig|28037.94.peg.207"/>
<evidence type="ECO:0000259" key="1">
    <source>
        <dbReference type="Pfam" id="PF08878"/>
    </source>
</evidence>
<dbReference type="AlphaFoldDB" id="A0A081SD98"/>
<comment type="caution">
    <text evidence="2">The sequence shown here is derived from an EMBL/GenBank/DDBJ whole genome shotgun (WGS) entry which is preliminary data.</text>
</comment>
<evidence type="ECO:0000313" key="2">
    <source>
        <dbReference type="EMBL" id="KER08901.1"/>
    </source>
</evidence>
<evidence type="ECO:0000313" key="3">
    <source>
        <dbReference type="Proteomes" id="UP000028067"/>
    </source>
</evidence>
<dbReference type="Pfam" id="PF08878">
    <property type="entry name" value="HamA"/>
    <property type="match status" value="1"/>
</dbReference>
<dbReference type="InterPro" id="IPR014976">
    <property type="entry name" value="AbpA_HamA_C"/>
</dbReference>
<organism evidence="2 3">
    <name type="scientific">Streptococcus mitis</name>
    <dbReference type="NCBI Taxonomy" id="28037"/>
    <lineage>
        <taxon>Bacteria</taxon>
        <taxon>Bacillati</taxon>
        <taxon>Bacillota</taxon>
        <taxon>Bacilli</taxon>
        <taxon>Lactobacillales</taxon>
        <taxon>Streptococcaceae</taxon>
        <taxon>Streptococcus</taxon>
        <taxon>Streptococcus mitis group</taxon>
    </lineage>
</organism>
<protein>
    <recommendedName>
        <fullName evidence="1">Anti-bacteriophage protein A/HamA C-terminal domain-containing protein</fullName>
    </recommendedName>
</protein>